<feature type="region of interest" description="Disordered" evidence="1">
    <location>
        <begin position="1"/>
        <end position="177"/>
    </location>
</feature>
<evidence type="ECO:0000256" key="2">
    <source>
        <dbReference type="SAM" id="Phobius"/>
    </source>
</evidence>
<feature type="compositionally biased region" description="Low complexity" evidence="1">
    <location>
        <begin position="61"/>
        <end position="80"/>
    </location>
</feature>
<dbReference type="Proteomes" id="UP000270616">
    <property type="component" value="Unassembled WGS sequence"/>
</dbReference>
<dbReference type="RefSeq" id="WP_123826102.1">
    <property type="nucleotide sequence ID" value="NZ_RKMF01000014.1"/>
</dbReference>
<dbReference type="AlphaFoldDB" id="A0A3N3ZN67"/>
<proteinExistence type="predicted"/>
<dbReference type="EMBL" id="RKMF01000014">
    <property type="protein sequence ID" value="ROZ62228.1"/>
    <property type="molecule type" value="Genomic_DNA"/>
</dbReference>
<reference evidence="3 4" key="1">
    <citation type="submission" date="2018-10" db="EMBL/GenBank/DDBJ databases">
        <title>Kocuria sp. M5W7-7, whole genome shotgun sequence.</title>
        <authorList>
            <person name="Tuo L."/>
        </authorList>
    </citation>
    <scope>NUCLEOTIDE SEQUENCE [LARGE SCALE GENOMIC DNA]</scope>
    <source>
        <strain evidence="3 4">M5W7-7</strain>
    </source>
</reference>
<feature type="compositionally biased region" description="Low complexity" evidence="1">
    <location>
        <begin position="142"/>
        <end position="158"/>
    </location>
</feature>
<feature type="transmembrane region" description="Helical" evidence="2">
    <location>
        <begin position="184"/>
        <end position="208"/>
    </location>
</feature>
<dbReference type="OrthoDB" id="4879376at2"/>
<feature type="compositionally biased region" description="Low complexity" evidence="1">
    <location>
        <begin position="88"/>
        <end position="97"/>
    </location>
</feature>
<keyword evidence="4" id="KW-1185">Reference proteome</keyword>
<organism evidence="3 4">
    <name type="scientific">Kocuria soli</name>
    <dbReference type="NCBI Taxonomy" id="2485125"/>
    <lineage>
        <taxon>Bacteria</taxon>
        <taxon>Bacillati</taxon>
        <taxon>Actinomycetota</taxon>
        <taxon>Actinomycetes</taxon>
        <taxon>Micrococcales</taxon>
        <taxon>Micrococcaceae</taxon>
        <taxon>Kocuria</taxon>
    </lineage>
</organism>
<keyword evidence="2" id="KW-0812">Transmembrane</keyword>
<accession>A0A3N3ZN67</accession>
<keyword evidence="2" id="KW-0472">Membrane</keyword>
<evidence type="ECO:0000313" key="4">
    <source>
        <dbReference type="Proteomes" id="UP000270616"/>
    </source>
</evidence>
<gene>
    <name evidence="3" type="ORF">EDL96_11115</name>
</gene>
<name>A0A3N3ZN67_9MICC</name>
<feature type="compositionally biased region" description="Gly residues" evidence="1">
    <location>
        <begin position="159"/>
        <end position="177"/>
    </location>
</feature>
<feature type="compositionally biased region" description="Polar residues" evidence="1">
    <location>
        <begin position="47"/>
        <end position="56"/>
    </location>
</feature>
<protein>
    <submittedName>
        <fullName evidence="3">Uncharacterized protein</fullName>
    </submittedName>
</protein>
<evidence type="ECO:0000256" key="1">
    <source>
        <dbReference type="SAM" id="MobiDB-lite"/>
    </source>
</evidence>
<feature type="compositionally biased region" description="Pro residues" evidence="1">
    <location>
        <begin position="1"/>
        <end position="18"/>
    </location>
</feature>
<feature type="compositionally biased region" description="Acidic residues" evidence="1">
    <location>
        <begin position="244"/>
        <end position="255"/>
    </location>
</feature>
<keyword evidence="2" id="KW-1133">Transmembrane helix</keyword>
<evidence type="ECO:0000313" key="3">
    <source>
        <dbReference type="EMBL" id="ROZ62228.1"/>
    </source>
</evidence>
<sequence>MARTFNPPPNWPKPPEGWEPPAGWQPDPAWGPAPEGWELWTDDDQESSTGSDTPSESAEPGADASKDGATGAGAATATGVGAAGGAAAGHAAPSFGGQDAGTGTSRMPQYQGGHEGPTAQSSTRGPEATLHDTHGGQYPGSQTTQYGAQGGAPQYQPAGGFGNYPPNGGGSGSTGGSGRSKLPWILGGVIALLLVVLLILVLALSGIFRGDDTDTTGDDQSQAQSSEEVSPGAMSTADASGTSAEDDPSVSDEATELNVEPENATEVKNPGEPVATFTEKDKNIEIPRPDGDDAPQLISVESTGDEYSYVTFDAEYKDGSEAFVTGASGSEVTYQLLNTYSFERGNPVTKIEPTEDDAKFEIKVYSLDDLQTVDGGNIKGDGNAVFMVDVADGSTWYKMSHNGSSNFIVYASIDYEDGTYGDQELAANEIGRQVVYTEYGEGKWLVSVDADGKWGFEESTEDMAREAAVADIMDD</sequence>
<feature type="region of interest" description="Disordered" evidence="1">
    <location>
        <begin position="213"/>
        <end position="294"/>
    </location>
</feature>
<comment type="caution">
    <text evidence="3">The sequence shown here is derived from an EMBL/GenBank/DDBJ whole genome shotgun (WGS) entry which is preliminary data.</text>
</comment>
<feature type="compositionally biased region" description="Basic and acidic residues" evidence="1">
    <location>
        <begin position="278"/>
        <end position="291"/>
    </location>
</feature>